<organism evidence="1 2">
    <name type="scientific">Phycomyces blakesleeanus</name>
    <dbReference type="NCBI Taxonomy" id="4837"/>
    <lineage>
        <taxon>Eukaryota</taxon>
        <taxon>Fungi</taxon>
        <taxon>Fungi incertae sedis</taxon>
        <taxon>Mucoromycota</taxon>
        <taxon>Mucoromycotina</taxon>
        <taxon>Mucoromycetes</taxon>
        <taxon>Mucorales</taxon>
        <taxon>Phycomycetaceae</taxon>
        <taxon>Phycomyces</taxon>
    </lineage>
</organism>
<evidence type="ECO:0000313" key="2">
    <source>
        <dbReference type="Proteomes" id="UP001448207"/>
    </source>
</evidence>
<gene>
    <name evidence="1" type="ORF">J3Q64DRAFT_1695712</name>
</gene>
<comment type="caution">
    <text evidence="1">The sequence shown here is derived from an EMBL/GenBank/DDBJ whole genome shotgun (WGS) entry which is preliminary data.</text>
</comment>
<protein>
    <submittedName>
        <fullName evidence="1">Uncharacterized protein</fullName>
    </submittedName>
</protein>
<dbReference type="Proteomes" id="UP001448207">
    <property type="component" value="Unassembled WGS sequence"/>
</dbReference>
<keyword evidence="2" id="KW-1185">Reference proteome</keyword>
<proteinExistence type="predicted"/>
<dbReference type="EMBL" id="JBCLYO010000003">
    <property type="protein sequence ID" value="KAL0091557.1"/>
    <property type="molecule type" value="Genomic_DNA"/>
</dbReference>
<name>A0ABR3B662_PHYBL</name>
<evidence type="ECO:0000313" key="1">
    <source>
        <dbReference type="EMBL" id="KAL0091557.1"/>
    </source>
</evidence>
<sequence length="111" mass="12035">MINLIKVVCCVLVWCGVVWCGVLIVQFTGAVGVLGRIMIMIMILVNYQLSITYSDLDLDLALALALSISFGCATLMRSEAVLHTQNQELQIHILVLPAKAIQSGLVYSGLV</sequence>
<reference evidence="1 2" key="1">
    <citation type="submission" date="2024-04" db="EMBL/GenBank/DDBJ databases">
        <title>Symmetric and asymmetric DNA N6-adenine methylation regulates different biological responses in Mucorales.</title>
        <authorList>
            <consortium name="Lawrence Berkeley National Laboratory"/>
            <person name="Lax C."/>
            <person name="Mondo S.J."/>
            <person name="Osorio-Concepcion M."/>
            <person name="Muszewska A."/>
            <person name="Corrochano-Luque M."/>
            <person name="Gutierrez G."/>
            <person name="Riley R."/>
            <person name="Lipzen A."/>
            <person name="Guo J."/>
            <person name="Hundley H."/>
            <person name="Amirebrahimi M."/>
            <person name="Ng V."/>
            <person name="Lorenzo-Gutierrez D."/>
            <person name="Binder U."/>
            <person name="Yang J."/>
            <person name="Song Y."/>
            <person name="Canovas D."/>
            <person name="Navarro E."/>
            <person name="Freitag M."/>
            <person name="Gabaldon T."/>
            <person name="Grigoriev I.V."/>
            <person name="Corrochano L.M."/>
            <person name="Nicolas F.E."/>
            <person name="Garre V."/>
        </authorList>
    </citation>
    <scope>NUCLEOTIDE SEQUENCE [LARGE SCALE GENOMIC DNA]</scope>
    <source>
        <strain evidence="1 2">L51</strain>
    </source>
</reference>
<accession>A0ABR3B662</accession>